<evidence type="ECO:0000313" key="2">
    <source>
        <dbReference type="EMBL" id="MFD1200655.1"/>
    </source>
</evidence>
<feature type="transmembrane region" description="Helical" evidence="1">
    <location>
        <begin position="20"/>
        <end position="41"/>
    </location>
</feature>
<organism evidence="2 3">
    <name type="scientific">Leucobacter albus</name>
    <dbReference type="NCBI Taxonomy" id="272210"/>
    <lineage>
        <taxon>Bacteria</taxon>
        <taxon>Bacillati</taxon>
        <taxon>Actinomycetota</taxon>
        <taxon>Actinomycetes</taxon>
        <taxon>Micrococcales</taxon>
        <taxon>Microbacteriaceae</taxon>
        <taxon>Leucobacter</taxon>
    </lineage>
</organism>
<evidence type="ECO:0008006" key="4">
    <source>
        <dbReference type="Google" id="ProtNLM"/>
    </source>
</evidence>
<protein>
    <recommendedName>
        <fullName evidence="4">DUF1648 domain-containing protein</fullName>
    </recommendedName>
</protein>
<accession>A0ABW3TJ64</accession>
<sequence length="140" mass="14131">MSESDVAQPLGSPIPLEVGIALLAAGLSWVAVPASGVVMHWDADGVAGWSMGAVGYAAVTAIVTFVLGHFVTQLVAAKTGLAVTWAAPAAVGVLLVGYPAFERLWPGVGSFVSAGVLAVAVYFLGVWIGLRGSDRGSGRP</sequence>
<gene>
    <name evidence="2" type="ORF">ACFQ3U_01950</name>
</gene>
<keyword evidence="1" id="KW-0812">Transmembrane</keyword>
<evidence type="ECO:0000313" key="3">
    <source>
        <dbReference type="Proteomes" id="UP001597181"/>
    </source>
</evidence>
<comment type="caution">
    <text evidence="2">The sequence shown here is derived from an EMBL/GenBank/DDBJ whole genome shotgun (WGS) entry which is preliminary data.</text>
</comment>
<name>A0ABW3TJ64_9MICO</name>
<reference evidence="3" key="1">
    <citation type="journal article" date="2019" name="Int. J. Syst. Evol. Microbiol.">
        <title>The Global Catalogue of Microorganisms (GCM) 10K type strain sequencing project: providing services to taxonomists for standard genome sequencing and annotation.</title>
        <authorList>
            <consortium name="The Broad Institute Genomics Platform"/>
            <consortium name="The Broad Institute Genome Sequencing Center for Infectious Disease"/>
            <person name="Wu L."/>
            <person name="Ma J."/>
        </authorList>
    </citation>
    <scope>NUCLEOTIDE SEQUENCE [LARGE SCALE GENOMIC DNA]</scope>
    <source>
        <strain evidence="3">CCUG 50213</strain>
    </source>
</reference>
<keyword evidence="1" id="KW-0472">Membrane</keyword>
<dbReference type="EMBL" id="JBHTLY010000001">
    <property type="protein sequence ID" value="MFD1200655.1"/>
    <property type="molecule type" value="Genomic_DNA"/>
</dbReference>
<evidence type="ECO:0000256" key="1">
    <source>
        <dbReference type="SAM" id="Phobius"/>
    </source>
</evidence>
<dbReference type="RefSeq" id="WP_343959059.1">
    <property type="nucleotide sequence ID" value="NZ_BAAAKZ010000003.1"/>
</dbReference>
<keyword evidence="1" id="KW-1133">Transmembrane helix</keyword>
<proteinExistence type="predicted"/>
<feature type="transmembrane region" description="Helical" evidence="1">
    <location>
        <begin position="47"/>
        <end position="68"/>
    </location>
</feature>
<dbReference type="Proteomes" id="UP001597181">
    <property type="component" value="Unassembled WGS sequence"/>
</dbReference>
<feature type="transmembrane region" description="Helical" evidence="1">
    <location>
        <begin position="80"/>
        <end position="101"/>
    </location>
</feature>
<feature type="transmembrane region" description="Helical" evidence="1">
    <location>
        <begin position="107"/>
        <end position="130"/>
    </location>
</feature>
<keyword evidence="3" id="KW-1185">Reference proteome</keyword>